<dbReference type="SUPFAM" id="SSF52129">
    <property type="entry name" value="Caspase-like"/>
    <property type="match status" value="1"/>
</dbReference>
<dbReference type="InterPro" id="IPR029030">
    <property type="entry name" value="Caspase-like_dom_sf"/>
</dbReference>
<dbReference type="EMBL" id="RXOC01000005">
    <property type="protein sequence ID" value="RXF70088.1"/>
    <property type="molecule type" value="Genomic_DNA"/>
</dbReference>
<reference evidence="2 3" key="1">
    <citation type="submission" date="2018-12" db="EMBL/GenBank/DDBJ databases">
        <title>The Draft Genome Sequence of the Soil Bacterium Pedobacter tournemirensis R1.</title>
        <authorList>
            <person name="He J."/>
        </authorList>
    </citation>
    <scope>NUCLEOTIDE SEQUENCE [LARGE SCALE GENOMIC DNA]</scope>
    <source>
        <strain evidence="2 3">R1</strain>
    </source>
</reference>
<sequence length="486" mass="54706">MKVLAVCIGVDNAGNFTKLDNAIKDADAMEKVFKSFGYDTILQKDINVDDWIALSAHLQKELKNYDSFIFFYAGHGIEVAGENYLTLHETVQDQESKSYYDRFAIKLSEVLELEKNNLSISKIIIVDACRDNPKGVRGVQAEEFAPIATPRGTLIAFSTTSGEKAADYGFPNNSAYTGTLVHHLKNSSNIQAESLFKRVRQSVFSITKGKKVTWEHTSLIDEFYFQKPVAQTIDYGYPDQYIIDNTYSYSDGNIAPIIAKLQTSYWYKQEDALISFLGSSPETHQPNEKFLIGRYIVRAASNGTFKAQNILTDNLIGFLNSYSENNKENHLLNGMLFELYFNNSGQFRFASENTFASNILLELRGNELFAKSFAYLNNILKPFANDIIYYPIDGANQGTISLDFIAADEHCWGGKRTVIREIHLNAKNVTDNITAAVGTSIESPDRFKQALTAMNIPISLISLNSPIELNDLEIRQNHENETFSEF</sequence>
<organism evidence="2 3">
    <name type="scientific">Arcticibacter tournemirensis</name>
    <dbReference type="NCBI Taxonomy" id="699437"/>
    <lineage>
        <taxon>Bacteria</taxon>
        <taxon>Pseudomonadati</taxon>
        <taxon>Bacteroidota</taxon>
        <taxon>Sphingobacteriia</taxon>
        <taxon>Sphingobacteriales</taxon>
        <taxon>Sphingobacteriaceae</taxon>
        <taxon>Arcticibacter</taxon>
    </lineage>
</organism>
<dbReference type="PROSITE" id="PS50208">
    <property type="entry name" value="CASPASE_P20"/>
    <property type="match status" value="1"/>
</dbReference>
<dbReference type="RefSeq" id="WP_128769161.1">
    <property type="nucleotide sequence ID" value="NZ_RXOC01000005.1"/>
</dbReference>
<feature type="domain" description="Caspase family p20" evidence="1">
    <location>
        <begin position="25"/>
        <end position="133"/>
    </location>
</feature>
<dbReference type="Gene3D" id="3.40.50.1460">
    <property type="match status" value="1"/>
</dbReference>
<evidence type="ECO:0000313" key="3">
    <source>
        <dbReference type="Proteomes" id="UP000290848"/>
    </source>
</evidence>
<dbReference type="PANTHER" id="PTHR22576">
    <property type="entry name" value="MUCOSA ASSOCIATED LYMPHOID TISSUE LYMPHOMA TRANSLOCATION PROTEIN 1/PARACASPASE"/>
    <property type="match status" value="1"/>
</dbReference>
<dbReference type="PANTHER" id="PTHR22576:SF37">
    <property type="entry name" value="MUCOSA-ASSOCIATED LYMPHOID TISSUE LYMPHOMA TRANSLOCATION PROTEIN 1"/>
    <property type="match status" value="1"/>
</dbReference>
<dbReference type="Proteomes" id="UP000290848">
    <property type="component" value="Unassembled WGS sequence"/>
</dbReference>
<dbReference type="AlphaFoldDB" id="A0A4Q0MA27"/>
<dbReference type="InterPro" id="IPR001309">
    <property type="entry name" value="Pept_C14_p20"/>
</dbReference>
<evidence type="ECO:0000259" key="1">
    <source>
        <dbReference type="PROSITE" id="PS50208"/>
    </source>
</evidence>
<comment type="caution">
    <text evidence="2">The sequence shown here is derived from an EMBL/GenBank/DDBJ whole genome shotgun (WGS) entry which is preliminary data.</text>
</comment>
<gene>
    <name evidence="2" type="ORF">EKH83_09385</name>
</gene>
<dbReference type="GO" id="GO:0006508">
    <property type="term" value="P:proteolysis"/>
    <property type="evidence" value="ECO:0007669"/>
    <property type="project" value="InterPro"/>
</dbReference>
<dbReference type="InterPro" id="IPR052039">
    <property type="entry name" value="Caspase-related_regulators"/>
</dbReference>
<dbReference type="InterPro" id="IPR011600">
    <property type="entry name" value="Pept_C14_caspase"/>
</dbReference>
<evidence type="ECO:0000313" key="2">
    <source>
        <dbReference type="EMBL" id="RXF70088.1"/>
    </source>
</evidence>
<proteinExistence type="predicted"/>
<dbReference type="Pfam" id="PF00656">
    <property type="entry name" value="Peptidase_C14"/>
    <property type="match status" value="1"/>
</dbReference>
<dbReference type="GO" id="GO:0004197">
    <property type="term" value="F:cysteine-type endopeptidase activity"/>
    <property type="evidence" value="ECO:0007669"/>
    <property type="project" value="InterPro"/>
</dbReference>
<protein>
    <submittedName>
        <fullName evidence="2">Caspase family protein</fullName>
    </submittedName>
</protein>
<name>A0A4Q0MA27_9SPHI</name>
<accession>A0A4Q0MA27</accession>